<dbReference type="AlphaFoldDB" id="A0A927BMX3"/>
<comment type="caution">
    <text evidence="2">The sequence shown here is derived from an EMBL/GenBank/DDBJ whole genome shotgun (WGS) entry which is preliminary data.</text>
</comment>
<accession>A0A927BMX3</accession>
<proteinExistence type="predicted"/>
<protein>
    <submittedName>
        <fullName evidence="2">Uncharacterized protein</fullName>
    </submittedName>
</protein>
<sequence>MAVRPGRHPAASTAAKAAGPHRGSTDMTDTMKALLLGRGPDWVLDGVPVPESGPGEVL</sequence>
<evidence type="ECO:0000313" key="2">
    <source>
        <dbReference type="EMBL" id="MBD2830653.1"/>
    </source>
</evidence>
<dbReference type="EMBL" id="JACWUS010000038">
    <property type="protein sequence ID" value="MBD2830653.1"/>
    <property type="molecule type" value="Genomic_DNA"/>
</dbReference>
<reference evidence="2" key="1">
    <citation type="journal article" date="2020" name="PLoS ONE">
        <title>Isolation and characterization of Streptomyces bacteriophages and Streptomyces strains encoding biosynthetic arsenals: Streptomyces strains and phages for antibiotic discovery.</title>
        <authorList>
            <person name="Montano E.T."/>
            <person name="Nideffer J.F."/>
            <person name="Brumage L."/>
            <person name="Erb M."/>
            <person name="Derman A.I."/>
            <person name="Davis J.P."/>
            <person name="Estrada E."/>
            <person name="Fu S."/>
            <person name="Le D."/>
            <person name="Vuppala A."/>
            <person name="Tran C."/>
            <person name="Luterstein E."/>
            <person name="Lakkaraju S."/>
            <person name="Panchagnula S."/>
            <person name="Ren C."/>
            <person name="Doan J."/>
            <person name="Tran S."/>
            <person name="Soriano J."/>
            <person name="Fujita Y."/>
            <person name="Gutala P."/>
            <person name="Fujii Q."/>
            <person name="Lee M."/>
            <person name="Bui A."/>
            <person name="Villarreal C."/>
            <person name="Shing S.R."/>
            <person name="Kim S."/>
            <person name="Freeman D."/>
            <person name="Racha V."/>
            <person name="Ho A."/>
            <person name="Kumar P."/>
            <person name="Falah K."/>
            <person name="Dawson T."/>
            <person name="Enustun E."/>
            <person name="Prichard A."/>
            <person name="Gomez A."/>
            <person name="Khanna K."/>
            <person name="Trigg S."/>
            <person name="Fernandez L."/>
            <person name="Pogliano K."/>
            <person name="Pogliano J."/>
        </authorList>
    </citation>
    <scope>NUCLEOTIDE SEQUENCE</scope>
    <source>
        <strain evidence="2">QF2</strain>
    </source>
</reference>
<evidence type="ECO:0000256" key="1">
    <source>
        <dbReference type="SAM" id="MobiDB-lite"/>
    </source>
</evidence>
<organism evidence="2">
    <name type="scientific">Streptomyces globisporus</name>
    <dbReference type="NCBI Taxonomy" id="1908"/>
    <lineage>
        <taxon>Bacteria</taxon>
        <taxon>Bacillati</taxon>
        <taxon>Actinomycetota</taxon>
        <taxon>Actinomycetes</taxon>
        <taxon>Kitasatosporales</taxon>
        <taxon>Streptomycetaceae</taxon>
        <taxon>Streptomyces</taxon>
    </lineage>
</organism>
<gene>
    <name evidence="2" type="ORF">ID875_31065</name>
</gene>
<name>A0A927BMX3_STRGL</name>
<feature type="region of interest" description="Disordered" evidence="1">
    <location>
        <begin position="1"/>
        <end position="27"/>
    </location>
</feature>